<dbReference type="InterPro" id="IPR024618">
    <property type="entry name" value="DUF3857"/>
</dbReference>
<evidence type="ECO:0000259" key="1">
    <source>
        <dbReference type="Pfam" id="PF12969"/>
    </source>
</evidence>
<proteinExistence type="predicted"/>
<comment type="caution">
    <text evidence="2">The sequence shown here is derived from an EMBL/GenBank/DDBJ whole genome shotgun (WGS) entry which is preliminary data.</text>
</comment>
<gene>
    <name evidence="2" type="ORF">DXT99_00620</name>
</gene>
<dbReference type="Gene3D" id="2.60.120.1130">
    <property type="match status" value="1"/>
</dbReference>
<dbReference type="OrthoDB" id="98874at2"/>
<feature type="domain" description="DUF3857" evidence="1">
    <location>
        <begin position="90"/>
        <end position="253"/>
    </location>
</feature>
<dbReference type="AlphaFoldDB" id="A0A3D8LIB3"/>
<organism evidence="2 3">
    <name type="scientific">Pontibacter diazotrophicus</name>
    <dbReference type="NCBI Taxonomy" id="1400979"/>
    <lineage>
        <taxon>Bacteria</taxon>
        <taxon>Pseudomonadati</taxon>
        <taxon>Bacteroidota</taxon>
        <taxon>Cytophagia</taxon>
        <taxon>Cytophagales</taxon>
        <taxon>Hymenobacteraceae</taxon>
        <taxon>Pontibacter</taxon>
    </lineage>
</organism>
<sequence length="674" mass="77320">MLQRRFIHLYLIHSLYNSLSMKAKISTKLILLFFLVCCSWSQVRAQAAKFGKIDEAELTMRTYEKDTSAAAVILSDYGYTHFNLINELQVVTERHIRIKILKKSGYDWANITVPYYQHGSTRDRVGSIKGFTYNLENGKVQKEKLDSKTVFDEQRSEYWYMKKFTMPNVKEGSVIDVSYVITSDRVYNMREWEFQSTIPTVWSEYRARIPQYFDYKFQMQGYHPLHKSDNQKQSGNEMINNSYVWAMKDVPALKEEKYITSLSDYQSKIEFELQQVNIPGRGTEVMTGSWSKVTDDLLGDHSFGIQLNRSGFFKEDLAAISAKYKEPEQQMQAIFELVKSRMKWNEKYGIYTSNPIRKAYDLRQGSAAEINLLLTSMLLEAGLDAGPVLVSTREHGRVITSYSPMLNKFNYVIAHVQVGGKEYLLDATDPLLPVGMLPFRCLNGNGRLIKKADQRWVELTATTSLTKLFNATITINEQGELTGTGHESAGGYRALYLRKTILEEGESKYAERITKEIGDFKMSKPEIKNLRDINNALDIIYNISASGSGQANHIIYLNPMLGQAEKENPFKLNERLYPVDFGTPIDETYICRFTIPAGYELDEVPKSLVVNLPEKGGRFMYVVQQEGNSLQVMSKVNISRPVFFAPEYAYLKEFYNQIIAKQAEQIVLKRIAAN</sequence>
<evidence type="ECO:0000313" key="2">
    <source>
        <dbReference type="EMBL" id="RDV17056.1"/>
    </source>
</evidence>
<evidence type="ECO:0000313" key="3">
    <source>
        <dbReference type="Proteomes" id="UP000256708"/>
    </source>
</evidence>
<protein>
    <submittedName>
        <fullName evidence="2">DUF3857 domain-containing protein</fullName>
    </submittedName>
</protein>
<reference evidence="3" key="1">
    <citation type="submission" date="2018-08" db="EMBL/GenBank/DDBJ databases">
        <authorList>
            <person name="Liu Z.-W."/>
            <person name="Du Z.-J."/>
        </authorList>
    </citation>
    <scope>NUCLEOTIDE SEQUENCE [LARGE SCALE GENOMIC DNA]</scope>
    <source>
        <strain evidence="3">H4X</strain>
    </source>
</reference>
<name>A0A3D8LIB3_9BACT</name>
<dbReference type="Pfam" id="PF12969">
    <property type="entry name" value="DUF3857"/>
    <property type="match status" value="1"/>
</dbReference>
<dbReference type="Gene3D" id="3.10.620.30">
    <property type="match status" value="1"/>
</dbReference>
<keyword evidence="3" id="KW-1185">Reference proteome</keyword>
<dbReference type="Proteomes" id="UP000256708">
    <property type="component" value="Unassembled WGS sequence"/>
</dbReference>
<dbReference type="EMBL" id="QRGR01000001">
    <property type="protein sequence ID" value="RDV17056.1"/>
    <property type="molecule type" value="Genomic_DNA"/>
</dbReference>
<dbReference type="Gene3D" id="2.60.40.3140">
    <property type="match status" value="1"/>
</dbReference>
<accession>A0A3D8LIB3</accession>